<keyword evidence="1" id="KW-0805">Transcription regulation</keyword>
<dbReference type="InterPro" id="IPR014757">
    <property type="entry name" value="Tscrpt_reg_IclR_C"/>
</dbReference>
<accession>A0A1I4YEJ0</accession>
<dbReference type="Gene3D" id="1.10.10.10">
    <property type="entry name" value="Winged helix-like DNA-binding domain superfamily/Winged helix DNA-binding domain"/>
    <property type="match status" value="1"/>
</dbReference>
<evidence type="ECO:0000256" key="1">
    <source>
        <dbReference type="ARBA" id="ARBA00023015"/>
    </source>
</evidence>
<dbReference type="SUPFAM" id="SSF55781">
    <property type="entry name" value="GAF domain-like"/>
    <property type="match status" value="1"/>
</dbReference>
<reference evidence="7 8" key="1">
    <citation type="submission" date="2016-10" db="EMBL/GenBank/DDBJ databases">
        <authorList>
            <person name="de Groot N.N."/>
        </authorList>
    </citation>
    <scope>NUCLEOTIDE SEQUENCE [LARGE SCALE GENOMIC DNA]</scope>
    <source>
        <strain evidence="7 8">CGMCC 4.1877</strain>
    </source>
</reference>
<keyword evidence="3" id="KW-0804">Transcription</keyword>
<evidence type="ECO:0000313" key="7">
    <source>
        <dbReference type="EMBL" id="SFN36455.1"/>
    </source>
</evidence>
<evidence type="ECO:0000256" key="2">
    <source>
        <dbReference type="ARBA" id="ARBA00023125"/>
    </source>
</evidence>
<dbReference type="GO" id="GO:0003677">
    <property type="term" value="F:DNA binding"/>
    <property type="evidence" value="ECO:0007669"/>
    <property type="project" value="UniProtKB-KW"/>
</dbReference>
<dbReference type="GO" id="GO:0003700">
    <property type="term" value="F:DNA-binding transcription factor activity"/>
    <property type="evidence" value="ECO:0007669"/>
    <property type="project" value="TreeGrafter"/>
</dbReference>
<organism evidence="7 8">
    <name type="scientific">Pseudonocardia ammonioxydans</name>
    <dbReference type="NCBI Taxonomy" id="260086"/>
    <lineage>
        <taxon>Bacteria</taxon>
        <taxon>Bacillati</taxon>
        <taxon>Actinomycetota</taxon>
        <taxon>Actinomycetes</taxon>
        <taxon>Pseudonocardiales</taxon>
        <taxon>Pseudonocardiaceae</taxon>
        <taxon>Pseudonocardia</taxon>
    </lineage>
</organism>
<dbReference type="Proteomes" id="UP000199614">
    <property type="component" value="Unassembled WGS sequence"/>
</dbReference>
<dbReference type="STRING" id="260086.SAMN05216207_101376"/>
<feature type="compositionally biased region" description="Polar residues" evidence="4">
    <location>
        <begin position="9"/>
        <end position="20"/>
    </location>
</feature>
<dbReference type="EMBL" id="FOUY01000013">
    <property type="protein sequence ID" value="SFN36455.1"/>
    <property type="molecule type" value="Genomic_DNA"/>
</dbReference>
<protein>
    <submittedName>
        <fullName evidence="7">Transcriptional regulator, IclR family</fullName>
    </submittedName>
</protein>
<dbReference type="AlphaFoldDB" id="A0A1I4YEJ0"/>
<feature type="region of interest" description="Disordered" evidence="4">
    <location>
        <begin position="1"/>
        <end position="43"/>
    </location>
</feature>
<dbReference type="InterPro" id="IPR036388">
    <property type="entry name" value="WH-like_DNA-bd_sf"/>
</dbReference>
<dbReference type="SMART" id="SM00346">
    <property type="entry name" value="HTH_ICLR"/>
    <property type="match status" value="1"/>
</dbReference>
<proteinExistence type="predicted"/>
<keyword evidence="8" id="KW-1185">Reference proteome</keyword>
<name>A0A1I4YEJ0_PSUAM</name>
<evidence type="ECO:0000313" key="8">
    <source>
        <dbReference type="Proteomes" id="UP000199614"/>
    </source>
</evidence>
<dbReference type="InterPro" id="IPR050707">
    <property type="entry name" value="HTH_MetabolicPath_Reg"/>
</dbReference>
<dbReference type="PANTHER" id="PTHR30136">
    <property type="entry name" value="HELIX-TURN-HELIX TRANSCRIPTIONAL REGULATOR, ICLR FAMILY"/>
    <property type="match status" value="1"/>
</dbReference>
<dbReference type="PROSITE" id="PS51078">
    <property type="entry name" value="ICLR_ED"/>
    <property type="match status" value="1"/>
</dbReference>
<evidence type="ECO:0000259" key="6">
    <source>
        <dbReference type="PROSITE" id="PS51078"/>
    </source>
</evidence>
<dbReference type="InterPro" id="IPR036390">
    <property type="entry name" value="WH_DNA-bd_sf"/>
</dbReference>
<evidence type="ECO:0000256" key="3">
    <source>
        <dbReference type="ARBA" id="ARBA00023163"/>
    </source>
</evidence>
<dbReference type="Gene3D" id="3.30.450.40">
    <property type="match status" value="1"/>
</dbReference>
<evidence type="ECO:0000256" key="4">
    <source>
        <dbReference type="SAM" id="MobiDB-lite"/>
    </source>
</evidence>
<dbReference type="GO" id="GO:0045892">
    <property type="term" value="P:negative regulation of DNA-templated transcription"/>
    <property type="evidence" value="ECO:0007669"/>
    <property type="project" value="TreeGrafter"/>
</dbReference>
<dbReference type="PANTHER" id="PTHR30136:SF8">
    <property type="entry name" value="TRANSCRIPTIONAL REGULATORY PROTEIN"/>
    <property type="match status" value="1"/>
</dbReference>
<feature type="domain" description="IclR-ED" evidence="6">
    <location>
        <begin position="107"/>
        <end position="276"/>
    </location>
</feature>
<gene>
    <name evidence="7" type="ORF">SAMN05216207_101376</name>
</gene>
<dbReference type="Pfam" id="PF09339">
    <property type="entry name" value="HTH_IclR"/>
    <property type="match status" value="1"/>
</dbReference>
<dbReference type="Pfam" id="PF01614">
    <property type="entry name" value="IclR_C"/>
    <property type="match status" value="1"/>
</dbReference>
<dbReference type="InterPro" id="IPR005471">
    <property type="entry name" value="Tscrpt_reg_IclR_N"/>
</dbReference>
<dbReference type="PROSITE" id="PS51077">
    <property type="entry name" value="HTH_ICLR"/>
    <property type="match status" value="1"/>
</dbReference>
<evidence type="ECO:0000259" key="5">
    <source>
        <dbReference type="PROSITE" id="PS51077"/>
    </source>
</evidence>
<dbReference type="InterPro" id="IPR029016">
    <property type="entry name" value="GAF-like_dom_sf"/>
</dbReference>
<feature type="domain" description="HTH iclR-type" evidence="5">
    <location>
        <begin position="44"/>
        <end position="106"/>
    </location>
</feature>
<sequence>MQRAGGSVKTPSGLGSTSSIDEVGKGSAMDEPVQRGSDGASSDIQAVTRASQILALFRSDRPQLTVAAAATELGLNRTTTHRYFASLVSSGLLERGRDGTSFVPGGLLVQLGTFALGRRAVVDLAPAHLARLSRATGLSSALGLWGSSGPVVTRVEEDSSNAVVVSVRVGHQLPADSAQSQVFLAFMADRSRAERRLADDPGLAERVEQVRRTGISSTHITESDITAFGAPVFDEAGICATVAVIGTARTLPVHEPTPAVRVLADTAFALSTELGGERYYPAEFVGGA</sequence>
<keyword evidence="2" id="KW-0238">DNA-binding</keyword>
<dbReference type="SUPFAM" id="SSF46785">
    <property type="entry name" value="Winged helix' DNA-binding domain"/>
    <property type="match status" value="1"/>
</dbReference>